<dbReference type="EMBL" id="BAAADO010000005">
    <property type="protein sequence ID" value="GAA0497571.1"/>
    <property type="molecule type" value="Genomic_DNA"/>
</dbReference>
<keyword evidence="1" id="KW-1133">Transmembrane helix</keyword>
<dbReference type="Proteomes" id="UP001500880">
    <property type="component" value="Unassembled WGS sequence"/>
</dbReference>
<gene>
    <name evidence="2" type="ORF">GCM10008986_25710</name>
</gene>
<evidence type="ECO:0000256" key="1">
    <source>
        <dbReference type="SAM" id="Phobius"/>
    </source>
</evidence>
<evidence type="ECO:0000313" key="3">
    <source>
        <dbReference type="Proteomes" id="UP001500880"/>
    </source>
</evidence>
<proteinExistence type="predicted"/>
<keyword evidence="3" id="KW-1185">Reference proteome</keyword>
<reference evidence="2 3" key="1">
    <citation type="journal article" date="2019" name="Int. J. Syst. Evol. Microbiol.">
        <title>The Global Catalogue of Microorganisms (GCM) 10K type strain sequencing project: providing services to taxonomists for standard genome sequencing and annotation.</title>
        <authorList>
            <consortium name="The Broad Institute Genomics Platform"/>
            <consortium name="The Broad Institute Genome Sequencing Center for Infectious Disease"/>
            <person name="Wu L."/>
            <person name="Ma J."/>
        </authorList>
    </citation>
    <scope>NUCLEOTIDE SEQUENCE [LARGE SCALE GENOMIC DNA]</scope>
    <source>
        <strain evidence="2 3">JCM 12389</strain>
    </source>
</reference>
<feature type="transmembrane region" description="Helical" evidence="1">
    <location>
        <begin position="7"/>
        <end position="24"/>
    </location>
</feature>
<organism evidence="2 3">
    <name type="scientific">Salinibacillus aidingensis</name>
    <dbReference type="NCBI Taxonomy" id="237684"/>
    <lineage>
        <taxon>Bacteria</taxon>
        <taxon>Bacillati</taxon>
        <taxon>Bacillota</taxon>
        <taxon>Bacilli</taxon>
        <taxon>Bacillales</taxon>
        <taxon>Bacillaceae</taxon>
        <taxon>Salinibacillus</taxon>
    </lineage>
</organism>
<accession>A0ABN1BGW5</accession>
<sequence>MSLKLKLLELVIFFSATGLCFYLFDGWLEFISFITTAVILDIIFDKFNKRSNRVEMKP</sequence>
<comment type="caution">
    <text evidence="2">The sequence shown here is derived from an EMBL/GenBank/DDBJ whole genome shotgun (WGS) entry which is preliminary data.</text>
</comment>
<keyword evidence="1" id="KW-0472">Membrane</keyword>
<evidence type="ECO:0000313" key="2">
    <source>
        <dbReference type="EMBL" id="GAA0497571.1"/>
    </source>
</evidence>
<keyword evidence="1" id="KW-0812">Transmembrane</keyword>
<name>A0ABN1BGW5_9BACI</name>
<protein>
    <submittedName>
        <fullName evidence="2">Uncharacterized protein</fullName>
    </submittedName>
</protein>